<proteinExistence type="predicted"/>
<keyword evidence="1" id="KW-1133">Transmembrane helix</keyword>
<dbReference type="AlphaFoldDB" id="A0A382ZSM1"/>
<sequence length="51" mass="5677">MVELYIIIAVVTFLGQLRKGLFPAIIGAVLWPVELLLMGIIFIVSYIASDR</sequence>
<feature type="transmembrane region" description="Helical" evidence="1">
    <location>
        <begin position="20"/>
        <end position="48"/>
    </location>
</feature>
<evidence type="ECO:0000256" key="1">
    <source>
        <dbReference type="SAM" id="Phobius"/>
    </source>
</evidence>
<keyword evidence="1" id="KW-0812">Transmembrane</keyword>
<name>A0A382ZSM1_9ZZZZ</name>
<accession>A0A382ZSM1</accession>
<dbReference type="EMBL" id="UINC01186161">
    <property type="protein sequence ID" value="SVD98249.1"/>
    <property type="molecule type" value="Genomic_DNA"/>
</dbReference>
<gene>
    <name evidence="2" type="ORF">METZ01_LOCUS451103</name>
</gene>
<reference evidence="2" key="1">
    <citation type="submission" date="2018-05" db="EMBL/GenBank/DDBJ databases">
        <authorList>
            <person name="Lanie J.A."/>
            <person name="Ng W.-L."/>
            <person name="Kazmierczak K.M."/>
            <person name="Andrzejewski T.M."/>
            <person name="Davidsen T.M."/>
            <person name="Wayne K.J."/>
            <person name="Tettelin H."/>
            <person name="Glass J.I."/>
            <person name="Rusch D."/>
            <person name="Podicherti R."/>
            <person name="Tsui H.-C.T."/>
            <person name="Winkler M.E."/>
        </authorList>
    </citation>
    <scope>NUCLEOTIDE SEQUENCE</scope>
</reference>
<protein>
    <submittedName>
        <fullName evidence="2">Uncharacterized protein</fullName>
    </submittedName>
</protein>
<organism evidence="2">
    <name type="scientific">marine metagenome</name>
    <dbReference type="NCBI Taxonomy" id="408172"/>
    <lineage>
        <taxon>unclassified sequences</taxon>
        <taxon>metagenomes</taxon>
        <taxon>ecological metagenomes</taxon>
    </lineage>
</organism>
<evidence type="ECO:0000313" key="2">
    <source>
        <dbReference type="EMBL" id="SVD98249.1"/>
    </source>
</evidence>
<keyword evidence="1" id="KW-0472">Membrane</keyword>